<accession>A0AAU2VME9</accession>
<sequence>MDSITAWLHEKNPGLTGTVAPDEDLIEARLIDSMDFLEFIDLLEELSGNSIDLQEVTIDDFRTLDRIQRTFLTPPVPSAASGAVSG</sequence>
<reference evidence="1" key="1">
    <citation type="submission" date="2022-10" db="EMBL/GenBank/DDBJ databases">
        <title>The complete genomes of actinobacterial strains from the NBC collection.</title>
        <authorList>
            <person name="Joergensen T.S."/>
            <person name="Alvarez Arevalo M."/>
            <person name="Sterndorff E.B."/>
            <person name="Faurdal D."/>
            <person name="Vuksanovic O."/>
            <person name="Mourched A.-S."/>
            <person name="Charusanti P."/>
            <person name="Shaw S."/>
            <person name="Blin K."/>
            <person name="Weber T."/>
        </authorList>
    </citation>
    <scope>NUCLEOTIDE SEQUENCE</scope>
    <source>
        <strain evidence="1">NBC_00008</strain>
    </source>
</reference>
<evidence type="ECO:0000313" key="1">
    <source>
        <dbReference type="EMBL" id="WTW68746.1"/>
    </source>
</evidence>
<dbReference type="EMBL" id="CP108313">
    <property type="protein sequence ID" value="WTW68746.1"/>
    <property type="molecule type" value="Genomic_DNA"/>
</dbReference>
<dbReference type="Gene3D" id="1.10.1200.10">
    <property type="entry name" value="ACP-like"/>
    <property type="match status" value="1"/>
</dbReference>
<dbReference type="SUPFAM" id="SSF47336">
    <property type="entry name" value="ACP-like"/>
    <property type="match status" value="1"/>
</dbReference>
<dbReference type="AlphaFoldDB" id="A0AAU2VME9"/>
<proteinExistence type="predicted"/>
<name>A0AAU2VME9_9ACTN</name>
<protein>
    <submittedName>
        <fullName evidence="1">Acyl carrier protein</fullName>
    </submittedName>
</protein>
<dbReference type="InterPro" id="IPR036736">
    <property type="entry name" value="ACP-like_sf"/>
</dbReference>
<organism evidence="1">
    <name type="scientific">Streptomyces sp. NBC_00008</name>
    <dbReference type="NCBI Taxonomy" id="2903610"/>
    <lineage>
        <taxon>Bacteria</taxon>
        <taxon>Bacillati</taxon>
        <taxon>Actinomycetota</taxon>
        <taxon>Actinomycetes</taxon>
        <taxon>Kitasatosporales</taxon>
        <taxon>Streptomycetaceae</taxon>
        <taxon>Streptomyces</taxon>
    </lineage>
</organism>
<gene>
    <name evidence="1" type="ORF">OG398_10945</name>
</gene>